<evidence type="ECO:0000259" key="15">
    <source>
        <dbReference type="Pfam" id="PF03104"/>
    </source>
</evidence>
<dbReference type="CDD" id="cd05776">
    <property type="entry name" value="DNA_polB_alpha_exo"/>
    <property type="match status" value="1"/>
</dbReference>
<keyword evidence="4 12" id="KW-0548">Nucleotidyltransferase</keyword>
<dbReference type="FunFam" id="1.10.132.60:FF:000004">
    <property type="entry name" value="DNA polymerase"/>
    <property type="match status" value="1"/>
</dbReference>
<dbReference type="Gene3D" id="3.30.420.10">
    <property type="entry name" value="Ribonuclease H-like superfamily/Ribonuclease H"/>
    <property type="match status" value="1"/>
</dbReference>
<dbReference type="SMART" id="SM00486">
    <property type="entry name" value="POLBc"/>
    <property type="match status" value="1"/>
</dbReference>
<dbReference type="GO" id="GO:0033554">
    <property type="term" value="P:cellular response to stress"/>
    <property type="evidence" value="ECO:0007669"/>
    <property type="project" value="UniProtKB-ARBA"/>
</dbReference>
<protein>
    <recommendedName>
        <fullName evidence="12">DNA polymerase</fullName>
        <ecNumber evidence="12">2.7.7.7</ecNumber>
    </recommendedName>
</protein>
<dbReference type="InterPro" id="IPR043502">
    <property type="entry name" value="DNA/RNA_pol_sf"/>
</dbReference>
<dbReference type="GO" id="GO:0006273">
    <property type="term" value="P:lagging strand elongation"/>
    <property type="evidence" value="ECO:0007669"/>
    <property type="project" value="TreeGrafter"/>
</dbReference>
<dbReference type="SUPFAM" id="SSF56672">
    <property type="entry name" value="DNA/RNA polymerases"/>
    <property type="match status" value="1"/>
</dbReference>
<keyword evidence="7" id="KW-0863">Zinc-finger</keyword>
<evidence type="ECO:0000256" key="4">
    <source>
        <dbReference type="ARBA" id="ARBA00022695"/>
    </source>
</evidence>
<keyword evidence="3 12" id="KW-0808">Transferase</keyword>
<feature type="region of interest" description="Disordered" evidence="13">
    <location>
        <begin position="236"/>
        <end position="264"/>
    </location>
</feature>
<dbReference type="InterPro" id="IPR045846">
    <property type="entry name" value="POLBc_alpha"/>
</dbReference>
<keyword evidence="11" id="KW-0539">Nucleus</keyword>
<dbReference type="Gene3D" id="1.10.3200.20">
    <property type="entry name" value="DNA Polymerase alpha, zinc finger"/>
    <property type="match status" value="1"/>
</dbReference>
<feature type="domain" description="DNA polymerase alpha catalytic subunit N-terminal" evidence="17">
    <location>
        <begin position="27"/>
        <end position="90"/>
    </location>
</feature>
<dbReference type="CDD" id="cd05532">
    <property type="entry name" value="POLBc_alpha"/>
    <property type="match status" value="1"/>
</dbReference>
<dbReference type="Proteomes" id="UP000479190">
    <property type="component" value="Unassembled WGS sequence"/>
</dbReference>
<evidence type="ECO:0000256" key="11">
    <source>
        <dbReference type="ARBA" id="ARBA00023242"/>
    </source>
</evidence>
<dbReference type="InterPro" id="IPR036397">
    <property type="entry name" value="RNaseH_sf"/>
</dbReference>
<evidence type="ECO:0000313" key="19">
    <source>
        <dbReference type="Proteomes" id="UP000479190"/>
    </source>
</evidence>
<feature type="domain" description="DNA-directed DNA polymerase family B multifunctional" evidence="14">
    <location>
        <begin position="852"/>
        <end position="1282"/>
    </location>
</feature>
<evidence type="ECO:0000259" key="16">
    <source>
        <dbReference type="Pfam" id="PF08996"/>
    </source>
</evidence>
<dbReference type="InterPro" id="IPR006172">
    <property type="entry name" value="DNA-dir_DNA_pol_B"/>
</dbReference>
<reference evidence="18 19" key="1">
    <citation type="submission" date="2020-02" db="EMBL/GenBank/DDBJ databases">
        <authorList>
            <person name="Ferguson B K."/>
        </authorList>
    </citation>
    <scope>NUCLEOTIDE SEQUENCE [LARGE SCALE GENOMIC DNA]</scope>
</reference>
<keyword evidence="19" id="KW-1185">Reference proteome</keyword>
<feature type="region of interest" description="Disordered" evidence="13">
    <location>
        <begin position="158"/>
        <end position="185"/>
    </location>
</feature>
<comment type="catalytic activity">
    <reaction evidence="12">
        <text>DNA(n) + a 2'-deoxyribonucleoside 5'-triphosphate = DNA(n+1) + diphosphate</text>
        <dbReference type="Rhea" id="RHEA:22508"/>
        <dbReference type="Rhea" id="RHEA-COMP:17339"/>
        <dbReference type="Rhea" id="RHEA-COMP:17340"/>
        <dbReference type="ChEBI" id="CHEBI:33019"/>
        <dbReference type="ChEBI" id="CHEBI:61560"/>
        <dbReference type="ChEBI" id="CHEBI:173112"/>
        <dbReference type="EC" id="2.7.7.7"/>
    </reaction>
</comment>
<keyword evidence="9 12" id="KW-0239">DNA-directed DNA polymerase</keyword>
<evidence type="ECO:0000256" key="10">
    <source>
        <dbReference type="ARBA" id="ARBA00023125"/>
    </source>
</evidence>
<evidence type="ECO:0000256" key="2">
    <source>
        <dbReference type="ARBA" id="ARBA00005755"/>
    </source>
</evidence>
<dbReference type="InterPro" id="IPR024647">
    <property type="entry name" value="DNA_pol_a_cat_su_N"/>
</dbReference>
<evidence type="ECO:0000256" key="9">
    <source>
        <dbReference type="ARBA" id="ARBA00022932"/>
    </source>
</evidence>
<dbReference type="InterPro" id="IPR006133">
    <property type="entry name" value="DNA-dir_DNA_pol_B_exonuc"/>
</dbReference>
<dbReference type="OrthoDB" id="6755010at2759"/>
<evidence type="ECO:0000256" key="7">
    <source>
        <dbReference type="ARBA" id="ARBA00022771"/>
    </source>
</evidence>
<evidence type="ECO:0000313" key="18">
    <source>
        <dbReference type="EMBL" id="CAB0032425.1"/>
    </source>
</evidence>
<dbReference type="EC" id="2.7.7.7" evidence="12"/>
<dbReference type="InterPro" id="IPR042087">
    <property type="entry name" value="DNA_pol_B_thumb"/>
</dbReference>
<evidence type="ECO:0000256" key="13">
    <source>
        <dbReference type="SAM" id="MobiDB-lite"/>
    </source>
</evidence>
<evidence type="ECO:0000256" key="6">
    <source>
        <dbReference type="ARBA" id="ARBA00022723"/>
    </source>
</evidence>
<dbReference type="GO" id="GO:0008270">
    <property type="term" value="F:zinc ion binding"/>
    <property type="evidence" value="ECO:0007669"/>
    <property type="project" value="UniProtKB-KW"/>
</dbReference>
<dbReference type="Gene3D" id="1.10.132.60">
    <property type="entry name" value="DNA polymerase family B, C-terminal domain"/>
    <property type="match status" value="1"/>
</dbReference>
<keyword evidence="10 12" id="KW-0238">DNA-binding</keyword>
<comment type="similarity">
    <text evidence="2 12">Belongs to the DNA polymerase type-B family.</text>
</comment>
<evidence type="ECO:0000256" key="1">
    <source>
        <dbReference type="ARBA" id="ARBA00004123"/>
    </source>
</evidence>
<dbReference type="Pfam" id="PF03104">
    <property type="entry name" value="DNA_pol_B_exo1"/>
    <property type="match status" value="1"/>
</dbReference>
<comment type="subcellular location">
    <subcellularLocation>
        <location evidence="1">Nucleus</location>
    </subcellularLocation>
</comment>
<feature type="region of interest" description="Disordered" evidence="13">
    <location>
        <begin position="78"/>
        <end position="142"/>
    </location>
</feature>
<dbReference type="InterPro" id="IPR017964">
    <property type="entry name" value="DNA-dir_DNA_pol_B_CS"/>
</dbReference>
<dbReference type="Gene3D" id="1.10.287.690">
    <property type="entry name" value="Helix hairpin bin"/>
    <property type="match status" value="1"/>
</dbReference>
<evidence type="ECO:0000256" key="12">
    <source>
        <dbReference type="RuleBase" id="RU000442"/>
    </source>
</evidence>
<evidence type="ECO:0000256" key="8">
    <source>
        <dbReference type="ARBA" id="ARBA00022833"/>
    </source>
</evidence>
<dbReference type="InterPro" id="IPR038256">
    <property type="entry name" value="Pol_alpha_znc_sf"/>
</dbReference>
<dbReference type="GO" id="GO:0005658">
    <property type="term" value="C:alpha DNA polymerase:primase complex"/>
    <property type="evidence" value="ECO:0007669"/>
    <property type="project" value="UniProtKB-ARBA"/>
</dbReference>
<name>A0A6H5I4P9_9HYME</name>
<dbReference type="PRINTS" id="PR00106">
    <property type="entry name" value="DNAPOLB"/>
</dbReference>
<keyword evidence="6" id="KW-0479">Metal-binding</keyword>
<dbReference type="PANTHER" id="PTHR45861">
    <property type="entry name" value="DNA POLYMERASE ALPHA CATALYTIC SUBUNIT"/>
    <property type="match status" value="1"/>
</dbReference>
<dbReference type="GO" id="GO:0003697">
    <property type="term" value="F:single-stranded DNA binding"/>
    <property type="evidence" value="ECO:0007669"/>
    <property type="project" value="TreeGrafter"/>
</dbReference>
<dbReference type="PROSITE" id="PS00116">
    <property type="entry name" value="DNA_POLYMERASE_B"/>
    <property type="match status" value="1"/>
</dbReference>
<dbReference type="EMBL" id="CADCXV010000678">
    <property type="protein sequence ID" value="CAB0032425.1"/>
    <property type="molecule type" value="Genomic_DNA"/>
</dbReference>
<accession>A0A6H5I4P9</accession>
<dbReference type="InterPro" id="IPR023211">
    <property type="entry name" value="DNA_pol_palm_dom_sf"/>
</dbReference>
<feature type="compositionally biased region" description="Basic and acidic residues" evidence="13">
    <location>
        <begin position="96"/>
        <end position="110"/>
    </location>
</feature>
<evidence type="ECO:0000259" key="14">
    <source>
        <dbReference type="Pfam" id="PF00136"/>
    </source>
</evidence>
<feature type="domain" description="Zinc finger DNA-directed DNA polymerase family B alpha" evidence="16">
    <location>
        <begin position="1321"/>
        <end position="1500"/>
    </location>
</feature>
<gene>
    <name evidence="18" type="ORF">TBRA_LOCUS4363</name>
</gene>
<dbReference type="PANTHER" id="PTHR45861:SF1">
    <property type="entry name" value="DNA POLYMERASE ALPHA CATALYTIC SUBUNIT"/>
    <property type="match status" value="1"/>
</dbReference>
<dbReference type="NCBIfam" id="TIGR00592">
    <property type="entry name" value="pol2"/>
    <property type="match status" value="1"/>
</dbReference>
<dbReference type="InterPro" id="IPR015088">
    <property type="entry name" value="Znf_DNA-dir_DNA_pol_B_alpha"/>
</dbReference>
<dbReference type="Gene3D" id="2.40.50.730">
    <property type="match status" value="1"/>
</dbReference>
<dbReference type="GO" id="GO:0000166">
    <property type="term" value="F:nucleotide binding"/>
    <property type="evidence" value="ECO:0007669"/>
    <property type="project" value="InterPro"/>
</dbReference>
<feature type="domain" description="DNA-directed DNA polymerase family B exonuclease" evidence="15">
    <location>
        <begin position="547"/>
        <end position="783"/>
    </location>
</feature>
<evidence type="ECO:0000256" key="3">
    <source>
        <dbReference type="ARBA" id="ARBA00022679"/>
    </source>
</evidence>
<evidence type="ECO:0000256" key="5">
    <source>
        <dbReference type="ARBA" id="ARBA00022705"/>
    </source>
</evidence>
<dbReference type="GO" id="GO:0003688">
    <property type="term" value="F:DNA replication origin binding"/>
    <property type="evidence" value="ECO:0007669"/>
    <property type="project" value="TreeGrafter"/>
</dbReference>
<dbReference type="GO" id="GO:0003887">
    <property type="term" value="F:DNA-directed DNA polymerase activity"/>
    <property type="evidence" value="ECO:0007669"/>
    <property type="project" value="UniProtKB-KW"/>
</dbReference>
<organism evidence="18 19">
    <name type="scientific">Trichogramma brassicae</name>
    <dbReference type="NCBI Taxonomy" id="86971"/>
    <lineage>
        <taxon>Eukaryota</taxon>
        <taxon>Metazoa</taxon>
        <taxon>Ecdysozoa</taxon>
        <taxon>Arthropoda</taxon>
        <taxon>Hexapoda</taxon>
        <taxon>Insecta</taxon>
        <taxon>Pterygota</taxon>
        <taxon>Neoptera</taxon>
        <taxon>Endopterygota</taxon>
        <taxon>Hymenoptera</taxon>
        <taxon>Apocrita</taxon>
        <taxon>Proctotrupomorpha</taxon>
        <taxon>Chalcidoidea</taxon>
        <taxon>Trichogrammatidae</taxon>
        <taxon>Trichogramma</taxon>
    </lineage>
</organism>
<keyword evidence="5 12" id="KW-0235">DNA replication</keyword>
<dbReference type="FunFam" id="1.10.287.690:FF:000003">
    <property type="entry name" value="DNA polymerase"/>
    <property type="match status" value="1"/>
</dbReference>
<dbReference type="SUPFAM" id="SSF53098">
    <property type="entry name" value="Ribonuclease H-like"/>
    <property type="match status" value="1"/>
</dbReference>
<dbReference type="Gene3D" id="3.30.70.2820">
    <property type="match status" value="1"/>
</dbReference>
<dbReference type="InterPro" id="IPR012337">
    <property type="entry name" value="RNaseH-like_sf"/>
</dbReference>
<dbReference type="Gene3D" id="3.90.1600.10">
    <property type="entry name" value="Palm domain of DNA polymerase"/>
    <property type="match status" value="1"/>
</dbReference>
<sequence length="1552" mass="178051">MSHDPQFEPLATQRNKRQKVDKSGRLAALDRLRKLKGKKNTYEVEELQNVYDEVNEDEYGQKVLDRQYDDWIVDDAGGSGYVEDGREIFDDDLDDESVKRASKLAKEEKKGPRKRKREEDNKGDGKITSLFSNMSKKKAEEKINNDDLLGEIMAELNSEKETHKQSRPLNKFKSTPKMTPKTKDRDDLVMAQLMKEVSKKPKIVTTVLDEIESESIYDRPDHTIIPKTLTSKTEVKIKEPSKEISTLSKKSQKPDQKFSNSNEVPTSLEMETETFNLDDFVEDDFSLADVSTHKETTNGTGTIQKLNKKATEENLDQYIGDISDIDFANSEMDTSCNQDTSSSVINVQSTLDRSEMWKEKDADKRNDDIFAKAWQEDFLQPTDDSTFIKSSKTDEKIQFPIVKNSAGDQVFRFFWWDAFEDPYKQPGVVYLLGKVFVDSLNDYVSCCVGVKNIPRRIFLLPREYVKKEGTKQDDESSREENNLTNVYTEFNEYARKLGIKDFRSRETTKNYAFEREGIPTTSEYLEVRYPATDPACDPDYSGPAIEAIFGTSVNPMELFLIERNIKGPCWLDIKGAVPVDNPFAWTKVQVFSTKMEFVTVTTDSTPQMLPPISMATINVQVSLDPKQQKNEIVIIGILLHNKFQLDKAPPKPPFNEHYCLVTHPKTTTWPIKGKDRLAKITKTKVIRCDTELELLEKFLEIFQRADPDIVVGYDCGFQFDVLMSKIFALKVKNWSCVGKLRRLVPPYFKGKMNLSQIFCGRPICDITTSAKELNLKVRSYDLVSLCVSVLHKKDYECKEIKPEDCPKFYATAEKLEALVQSSMMQASYIISIVVELNILPLYLQITKLAGNTLSRTLSAGRAERNEFLLLHAFHQRGYITPDKRLSNKKKEGEQAQGKKKPQYMGGLVLDPKKGFYDKLILLMDFNSLYPSIIQEFNLCFTTVPGAAYSEVDDLELPESSVEDGVVPTEIRKLVESRIEVKKLMKASNTSPELKVQYNIRQLALKLTANSMYGCLGATHCRFYAKGLAALVTMKGREILQNTKSLVEKANYEVIYGDTDSIMINTNILEFDQVFNIGKEIKKEVNKTYRKVELDIDGVFRYLLLLQKKKYAALTMSKTPNGQLQFVKEIKGLDIVRRDWCGLACDIGNQILDQLLSDQASESRLDKIFDILQQCSKNLREGQLPLSLLVITKQLSKNPNEYPNDKKLSHVLVALRLNESGGRKWKAGDTVPYIICEDDTDRTPLERAYHIEEFKKSDSLKVDINYYLLNQIHPVVLRICEPIEGIDDVLLAQNLGVGDQYKPRKTYNPTNQEDGEVPLCVQDNRYEKCTPFSFTCRNEKCRTVNSINTTITEFAGVPKPSLAMCSNPDCDMPPWKYSYSIQNKLQMDVRRLVTDYYYGEVECENPICSKVMRRVTLDTLRTLPKCYVCLDGNVHRLNRETDLYNQLSFYLHLFTLNQTHYKNLKPAPTREMIAVYDTIKEFVEKQIQCNAYSVIDLTKMFWPNIRESEIDALSELDDKITKSTVMVEDLIQEDEDVDEVCNFFFSDHYINMY</sequence>
<dbReference type="InterPro" id="IPR006134">
    <property type="entry name" value="DNA-dir_DNA_pol_B_multi_dom"/>
</dbReference>
<dbReference type="Pfam" id="PF08996">
    <property type="entry name" value="zf-DNA_Pol"/>
    <property type="match status" value="1"/>
</dbReference>
<dbReference type="GO" id="GO:0006272">
    <property type="term" value="P:leading strand elongation"/>
    <property type="evidence" value="ECO:0007669"/>
    <property type="project" value="TreeGrafter"/>
</dbReference>
<proteinExistence type="inferred from homology"/>
<evidence type="ECO:0000259" key="17">
    <source>
        <dbReference type="Pfam" id="PF12254"/>
    </source>
</evidence>
<dbReference type="Pfam" id="PF12254">
    <property type="entry name" value="DNA_pol_alpha_N"/>
    <property type="match status" value="1"/>
</dbReference>
<dbReference type="GO" id="GO:0003682">
    <property type="term" value="F:chromatin binding"/>
    <property type="evidence" value="ECO:0007669"/>
    <property type="project" value="TreeGrafter"/>
</dbReference>
<feature type="region of interest" description="Disordered" evidence="13">
    <location>
        <begin position="1"/>
        <end position="23"/>
    </location>
</feature>
<keyword evidence="8" id="KW-0862">Zinc</keyword>
<dbReference type="GO" id="GO:1902975">
    <property type="term" value="P:mitotic DNA replication initiation"/>
    <property type="evidence" value="ECO:0007669"/>
    <property type="project" value="InterPro"/>
</dbReference>
<dbReference type="Pfam" id="PF00136">
    <property type="entry name" value="DNA_pol_B"/>
    <property type="match status" value="1"/>
</dbReference>